<gene>
    <name evidence="2" type="ORF">RM52_09755</name>
</gene>
<feature type="transmembrane region" description="Helical" evidence="1">
    <location>
        <begin position="26"/>
        <end position="49"/>
    </location>
</feature>
<evidence type="ECO:0000256" key="1">
    <source>
        <dbReference type="SAM" id="Phobius"/>
    </source>
</evidence>
<dbReference type="EMBL" id="JWSZ01000012">
    <property type="protein sequence ID" value="KIC57305.1"/>
    <property type="molecule type" value="Genomic_DNA"/>
</dbReference>
<evidence type="ECO:0000313" key="2">
    <source>
        <dbReference type="EMBL" id="KIC57305.1"/>
    </source>
</evidence>
<dbReference type="RefSeq" id="WP_039415965.1">
    <property type="nucleotide sequence ID" value="NZ_JWSZ01000012.1"/>
</dbReference>
<protein>
    <recommendedName>
        <fullName evidence="4">DUF2721 domain-containing protein</fullName>
    </recommendedName>
</protein>
<sequence length="155" mass="16506">MLLFGVPLVVGVLVGGLQVVFTQADQLLAACALLSGALLTGFAQVASWRERILSRHRKVDDIDVRALNEAAAHILVSLIVSVIAAVAVFVLANLDLLCPLLIVHIIACTLSGVSAAALSYVAVSLLFVVNLLWDALQIEQRESEREAAQDPGKRD</sequence>
<organism evidence="2 3">
    <name type="scientific">Microbacterium hominis</name>
    <dbReference type="NCBI Taxonomy" id="162426"/>
    <lineage>
        <taxon>Bacteria</taxon>
        <taxon>Bacillati</taxon>
        <taxon>Actinomycetota</taxon>
        <taxon>Actinomycetes</taxon>
        <taxon>Micrococcales</taxon>
        <taxon>Microbacteriaceae</taxon>
        <taxon>Microbacterium</taxon>
    </lineage>
</organism>
<evidence type="ECO:0000313" key="3">
    <source>
        <dbReference type="Proteomes" id="UP000031202"/>
    </source>
</evidence>
<proteinExistence type="predicted"/>
<feature type="transmembrane region" description="Helical" evidence="1">
    <location>
        <begin position="70"/>
        <end position="94"/>
    </location>
</feature>
<dbReference type="AlphaFoldDB" id="A0A0B4CZ58"/>
<keyword evidence="1" id="KW-0472">Membrane</keyword>
<dbReference type="Proteomes" id="UP000031202">
    <property type="component" value="Unassembled WGS sequence"/>
</dbReference>
<evidence type="ECO:0008006" key="4">
    <source>
        <dbReference type="Google" id="ProtNLM"/>
    </source>
</evidence>
<feature type="transmembrane region" description="Helical" evidence="1">
    <location>
        <begin position="100"/>
        <end position="133"/>
    </location>
</feature>
<comment type="caution">
    <text evidence="2">The sequence shown here is derived from an EMBL/GenBank/DDBJ whole genome shotgun (WGS) entry which is preliminary data.</text>
</comment>
<accession>A0A0B4CZ58</accession>
<keyword evidence="1" id="KW-1133">Transmembrane helix</keyword>
<keyword evidence="1" id="KW-0812">Transmembrane</keyword>
<reference evidence="2 3" key="1">
    <citation type="submission" date="2014-12" db="EMBL/GenBank/DDBJ databases">
        <title>Genome sequencing of Microbacterium hominis TPW29.</title>
        <authorList>
            <person name="Tan P.W."/>
            <person name="Chan K.-G."/>
        </authorList>
    </citation>
    <scope>NUCLEOTIDE SEQUENCE [LARGE SCALE GENOMIC DNA]</scope>
    <source>
        <strain evidence="2 3">TPW29</strain>
    </source>
</reference>
<name>A0A0B4CZ58_9MICO</name>